<gene>
    <name evidence="2" type="ORF">LX99_00263</name>
</gene>
<keyword evidence="1" id="KW-0812">Transmembrane</keyword>
<sequence length="148" mass="16854">MKILSITPHKRVSYTPGLISLILLPVLCLVFLHQQKKFKHTGVLDIGIVDPDIGRIMAKKYHFKIPPERNYAKVNFNGSISGDKSLLDFAKLEIKNMICTKSRTLGLQLHFGAHAKYQTFVSVIDMCSADALTWVPIQDDIYVYYTKR</sequence>
<reference evidence="2 3" key="1">
    <citation type="submission" date="2018-05" db="EMBL/GenBank/DDBJ databases">
        <title>Genomic Encyclopedia of Archaeal and Bacterial Type Strains, Phase II (KMG-II): from individual species to whole genera.</title>
        <authorList>
            <person name="Goeker M."/>
        </authorList>
    </citation>
    <scope>NUCLEOTIDE SEQUENCE [LARGE SCALE GENOMIC DNA]</scope>
    <source>
        <strain evidence="2 3">DSM 19975</strain>
    </source>
</reference>
<dbReference type="EMBL" id="QGHA01000001">
    <property type="protein sequence ID" value="PWK79803.1"/>
    <property type="molecule type" value="Genomic_DNA"/>
</dbReference>
<name>A0A316HI38_9SPHI</name>
<proteinExistence type="predicted"/>
<dbReference type="Proteomes" id="UP000245678">
    <property type="component" value="Unassembled WGS sequence"/>
</dbReference>
<accession>A0A316HI38</accession>
<evidence type="ECO:0000256" key="1">
    <source>
        <dbReference type="SAM" id="Phobius"/>
    </source>
</evidence>
<keyword evidence="3" id="KW-1185">Reference proteome</keyword>
<evidence type="ECO:0000313" key="3">
    <source>
        <dbReference type="Proteomes" id="UP000245678"/>
    </source>
</evidence>
<protein>
    <submittedName>
        <fullName evidence="2">Uncharacterized protein</fullName>
    </submittedName>
</protein>
<dbReference type="RefSeq" id="WP_109605705.1">
    <property type="nucleotide sequence ID" value="NZ_QGHA01000001.1"/>
</dbReference>
<dbReference type="AlphaFoldDB" id="A0A316HI38"/>
<organism evidence="2 3">
    <name type="scientific">Mucilaginibacter oryzae</name>
    <dbReference type="NCBI Taxonomy" id="468058"/>
    <lineage>
        <taxon>Bacteria</taxon>
        <taxon>Pseudomonadati</taxon>
        <taxon>Bacteroidota</taxon>
        <taxon>Sphingobacteriia</taxon>
        <taxon>Sphingobacteriales</taxon>
        <taxon>Sphingobacteriaceae</taxon>
        <taxon>Mucilaginibacter</taxon>
    </lineage>
</organism>
<evidence type="ECO:0000313" key="2">
    <source>
        <dbReference type="EMBL" id="PWK79803.1"/>
    </source>
</evidence>
<feature type="transmembrane region" description="Helical" evidence="1">
    <location>
        <begin position="12"/>
        <end position="32"/>
    </location>
</feature>
<keyword evidence="1" id="KW-0472">Membrane</keyword>
<comment type="caution">
    <text evidence="2">The sequence shown here is derived from an EMBL/GenBank/DDBJ whole genome shotgun (WGS) entry which is preliminary data.</text>
</comment>
<keyword evidence="1" id="KW-1133">Transmembrane helix</keyword>